<evidence type="ECO:0000313" key="3">
    <source>
        <dbReference type="Proteomes" id="UP000585474"/>
    </source>
</evidence>
<sequence length="99" mass="11434">MVLEFTIAAIFIYLPHFILFVPTTYISITHHVATIYVFSTCRYIINHGVFPILVILVLTEVTSACHNTWRISGFRRADLQIAARVQEFSPLYLWVLLCC</sequence>
<keyword evidence="3" id="KW-1185">Reference proteome</keyword>
<dbReference type="AlphaFoldDB" id="A0A7J0F025"/>
<dbReference type="InterPro" id="IPR040327">
    <property type="entry name" value="At5g14285-like"/>
</dbReference>
<feature type="transmembrane region" description="Helical" evidence="1">
    <location>
        <begin position="7"/>
        <end position="28"/>
    </location>
</feature>
<dbReference type="PANTHER" id="PTHR31766:SF8">
    <property type="entry name" value="TLC DOMAIN-CONTAINING PROTEIN"/>
    <property type="match status" value="1"/>
</dbReference>
<keyword evidence="1" id="KW-0812">Transmembrane</keyword>
<evidence type="ECO:0000313" key="2">
    <source>
        <dbReference type="EMBL" id="GFY91529.1"/>
    </source>
</evidence>
<evidence type="ECO:0000256" key="1">
    <source>
        <dbReference type="SAM" id="Phobius"/>
    </source>
</evidence>
<comment type="caution">
    <text evidence="2">The sequence shown here is derived from an EMBL/GenBank/DDBJ whole genome shotgun (WGS) entry which is preliminary data.</text>
</comment>
<keyword evidence="1" id="KW-0472">Membrane</keyword>
<dbReference type="Proteomes" id="UP000585474">
    <property type="component" value="Unassembled WGS sequence"/>
</dbReference>
<feature type="transmembrane region" description="Helical" evidence="1">
    <location>
        <begin position="48"/>
        <end position="69"/>
    </location>
</feature>
<protein>
    <submittedName>
        <fullName evidence="2">Uncharacterized protein</fullName>
    </submittedName>
</protein>
<name>A0A7J0F025_9ERIC</name>
<reference evidence="2 3" key="1">
    <citation type="submission" date="2019-07" db="EMBL/GenBank/DDBJ databases">
        <title>De Novo Assembly of kiwifruit Actinidia rufa.</title>
        <authorList>
            <person name="Sugita-Konishi S."/>
            <person name="Sato K."/>
            <person name="Mori E."/>
            <person name="Abe Y."/>
            <person name="Kisaki G."/>
            <person name="Hamano K."/>
            <person name="Suezawa K."/>
            <person name="Otani M."/>
            <person name="Fukuda T."/>
            <person name="Manabe T."/>
            <person name="Gomi K."/>
            <person name="Tabuchi M."/>
            <person name="Akimitsu K."/>
            <person name="Kataoka I."/>
        </authorList>
    </citation>
    <scope>NUCLEOTIDE SEQUENCE [LARGE SCALE GENOMIC DNA]</scope>
    <source>
        <strain evidence="3">cv. Fuchu</strain>
    </source>
</reference>
<dbReference type="EMBL" id="BJWL01000007">
    <property type="protein sequence ID" value="GFY91529.1"/>
    <property type="molecule type" value="Genomic_DNA"/>
</dbReference>
<dbReference type="PANTHER" id="PTHR31766">
    <property type="entry name" value="GLABROUS1 ENHANCER-BINDING PROTEIN-LIKE 2"/>
    <property type="match status" value="1"/>
</dbReference>
<keyword evidence="1" id="KW-1133">Transmembrane helix</keyword>
<organism evidence="2 3">
    <name type="scientific">Actinidia rufa</name>
    <dbReference type="NCBI Taxonomy" id="165716"/>
    <lineage>
        <taxon>Eukaryota</taxon>
        <taxon>Viridiplantae</taxon>
        <taxon>Streptophyta</taxon>
        <taxon>Embryophyta</taxon>
        <taxon>Tracheophyta</taxon>
        <taxon>Spermatophyta</taxon>
        <taxon>Magnoliopsida</taxon>
        <taxon>eudicotyledons</taxon>
        <taxon>Gunneridae</taxon>
        <taxon>Pentapetalae</taxon>
        <taxon>asterids</taxon>
        <taxon>Ericales</taxon>
        <taxon>Actinidiaceae</taxon>
        <taxon>Actinidia</taxon>
    </lineage>
</organism>
<accession>A0A7J0F025</accession>
<dbReference type="OrthoDB" id="204175at2759"/>
<gene>
    <name evidence="2" type="ORF">Acr_07g0017250</name>
</gene>
<proteinExistence type="predicted"/>